<feature type="transmembrane region" description="Helical" evidence="7">
    <location>
        <begin position="13"/>
        <end position="39"/>
    </location>
</feature>
<dbReference type="PANTHER" id="PTHR42709:SF6">
    <property type="entry name" value="UNDECAPRENYL PHOSPHATE TRANSPORTER A"/>
    <property type="match status" value="1"/>
</dbReference>
<dbReference type="Proteomes" id="UP000003340">
    <property type="component" value="Unassembled WGS sequence"/>
</dbReference>
<name>C0EFP7_9FIRM</name>
<evidence type="ECO:0000313" key="10">
    <source>
        <dbReference type="Proteomes" id="UP000003340"/>
    </source>
</evidence>
<dbReference type="eggNOG" id="COG0586">
    <property type="taxonomic scope" value="Bacteria"/>
</dbReference>
<keyword evidence="10" id="KW-1185">Reference proteome</keyword>
<feature type="domain" description="VTT" evidence="8">
    <location>
        <begin position="42"/>
        <end position="156"/>
    </location>
</feature>
<keyword evidence="3" id="KW-1003">Cell membrane</keyword>
<dbReference type="AlphaFoldDB" id="C0EFP7"/>
<comment type="subcellular location">
    <subcellularLocation>
        <location evidence="1">Cell membrane</location>
        <topology evidence="1">Multi-pass membrane protein</topology>
    </subcellularLocation>
</comment>
<feature type="transmembrane region" description="Helical" evidence="7">
    <location>
        <begin position="136"/>
        <end position="159"/>
    </location>
</feature>
<keyword evidence="6 7" id="KW-0472">Membrane</keyword>
<evidence type="ECO:0000256" key="7">
    <source>
        <dbReference type="SAM" id="Phobius"/>
    </source>
</evidence>
<accession>C0EFP7</accession>
<evidence type="ECO:0000256" key="2">
    <source>
        <dbReference type="ARBA" id="ARBA00010792"/>
    </source>
</evidence>
<evidence type="ECO:0000256" key="3">
    <source>
        <dbReference type="ARBA" id="ARBA00022475"/>
    </source>
</evidence>
<evidence type="ECO:0000256" key="1">
    <source>
        <dbReference type="ARBA" id="ARBA00004651"/>
    </source>
</evidence>
<comment type="caution">
    <text evidence="9">The sequence shown here is derived from an EMBL/GenBank/DDBJ whole genome shotgun (WGS) entry which is preliminary data.</text>
</comment>
<sequence>MNLDSAIALLSQYGLWAIFLIIMLEYACFPISSELVLPVSGLVAFRLGHRITLVILISVVAGLIGSSACYFAGRAGGGFLDRLFHRFPKAGRQFHKACDWQQRYGRMSIMLGRVVPLFRTYISFASGITRQNYLEFLLFSSIGILSWNTLLISCGYLLGENFEVILPYIKQYSTAILLLIAAVILFAVWKKRKRRMQ</sequence>
<feature type="transmembrane region" description="Helical" evidence="7">
    <location>
        <begin position="171"/>
        <end position="189"/>
    </location>
</feature>
<evidence type="ECO:0000259" key="8">
    <source>
        <dbReference type="Pfam" id="PF09335"/>
    </source>
</evidence>
<comment type="similarity">
    <text evidence="2">Belongs to the DedA family.</text>
</comment>
<protein>
    <submittedName>
        <fullName evidence="9">SNARE-like domain protein</fullName>
    </submittedName>
</protein>
<dbReference type="STRING" id="537013.CLOSTMETH_02689"/>
<dbReference type="GO" id="GO:0005886">
    <property type="term" value="C:plasma membrane"/>
    <property type="evidence" value="ECO:0007669"/>
    <property type="project" value="UniProtKB-SubCell"/>
</dbReference>
<evidence type="ECO:0000313" key="9">
    <source>
        <dbReference type="EMBL" id="EEG29676.1"/>
    </source>
</evidence>
<evidence type="ECO:0000256" key="4">
    <source>
        <dbReference type="ARBA" id="ARBA00022692"/>
    </source>
</evidence>
<gene>
    <name evidence="9" type="ORF">CLOSTMETH_02689</name>
</gene>
<evidence type="ECO:0000256" key="5">
    <source>
        <dbReference type="ARBA" id="ARBA00022989"/>
    </source>
</evidence>
<feature type="transmembrane region" description="Helical" evidence="7">
    <location>
        <begin position="51"/>
        <end position="73"/>
    </location>
</feature>
<dbReference type="EMBL" id="ACEC01000093">
    <property type="protein sequence ID" value="EEG29676.1"/>
    <property type="molecule type" value="Genomic_DNA"/>
</dbReference>
<dbReference type="PANTHER" id="PTHR42709">
    <property type="entry name" value="ALKALINE PHOSPHATASE LIKE PROTEIN"/>
    <property type="match status" value="1"/>
</dbReference>
<dbReference type="InterPro" id="IPR051311">
    <property type="entry name" value="DedA_domain"/>
</dbReference>
<keyword evidence="5 7" id="KW-1133">Transmembrane helix</keyword>
<dbReference type="InterPro" id="IPR032816">
    <property type="entry name" value="VTT_dom"/>
</dbReference>
<reference evidence="9 10" key="1">
    <citation type="submission" date="2009-01" db="EMBL/GenBank/DDBJ databases">
        <authorList>
            <person name="Fulton L."/>
            <person name="Clifton S."/>
            <person name="Fulton B."/>
            <person name="Xu J."/>
            <person name="Minx P."/>
            <person name="Pepin K.H."/>
            <person name="Johnson M."/>
            <person name="Bhonagiri V."/>
            <person name="Nash W.E."/>
            <person name="Mardis E.R."/>
            <person name="Wilson R.K."/>
        </authorList>
    </citation>
    <scope>NUCLEOTIDE SEQUENCE [LARGE SCALE GENOMIC DNA]</scope>
    <source>
        <strain evidence="9 10">DSM 5476</strain>
    </source>
</reference>
<evidence type="ECO:0000256" key="6">
    <source>
        <dbReference type="ARBA" id="ARBA00023136"/>
    </source>
</evidence>
<proteinExistence type="inferred from homology"/>
<reference evidence="9 10" key="2">
    <citation type="submission" date="2009-02" db="EMBL/GenBank/DDBJ databases">
        <title>Draft genome sequence of Clostridium methylpentosum (DSM 5476).</title>
        <authorList>
            <person name="Sudarsanam P."/>
            <person name="Ley R."/>
            <person name="Guruge J."/>
            <person name="Turnbaugh P.J."/>
            <person name="Mahowald M."/>
            <person name="Liep D."/>
            <person name="Gordon J."/>
        </authorList>
    </citation>
    <scope>NUCLEOTIDE SEQUENCE [LARGE SCALE GENOMIC DNA]</scope>
    <source>
        <strain evidence="9 10">DSM 5476</strain>
    </source>
</reference>
<organism evidence="9 10">
    <name type="scientific">[Clostridium] methylpentosum DSM 5476</name>
    <dbReference type="NCBI Taxonomy" id="537013"/>
    <lineage>
        <taxon>Bacteria</taxon>
        <taxon>Bacillati</taxon>
        <taxon>Bacillota</taxon>
        <taxon>Clostridia</taxon>
        <taxon>Eubacteriales</taxon>
        <taxon>Oscillospiraceae</taxon>
        <taxon>Oscillospiraceae incertae sedis</taxon>
    </lineage>
</organism>
<dbReference type="HOGENOM" id="CLU_044208_1_3_9"/>
<keyword evidence="4 7" id="KW-0812">Transmembrane</keyword>
<dbReference type="Pfam" id="PF09335">
    <property type="entry name" value="VTT_dom"/>
    <property type="match status" value="1"/>
</dbReference>